<dbReference type="GO" id="GO:0000160">
    <property type="term" value="P:phosphorelay signal transduction system"/>
    <property type="evidence" value="ECO:0007669"/>
    <property type="project" value="UniProtKB-KW"/>
</dbReference>
<keyword evidence="6" id="KW-0418">Kinase</keyword>
<evidence type="ECO:0000313" key="11">
    <source>
        <dbReference type="Proteomes" id="UP000317722"/>
    </source>
</evidence>
<dbReference type="PANTHER" id="PTHR41523">
    <property type="entry name" value="TWO-COMPONENT SYSTEM SENSOR PROTEIN"/>
    <property type="match status" value="1"/>
</dbReference>
<evidence type="ECO:0000256" key="2">
    <source>
        <dbReference type="ARBA" id="ARBA00012438"/>
    </source>
</evidence>
<dbReference type="Pfam" id="PF07568">
    <property type="entry name" value="HisKA_2"/>
    <property type="match status" value="1"/>
</dbReference>
<gene>
    <name evidence="10" type="ORF">EAH86_01925</name>
</gene>
<dbReference type="PANTHER" id="PTHR41523:SF8">
    <property type="entry name" value="ETHYLENE RESPONSE SENSOR PROTEIN"/>
    <property type="match status" value="1"/>
</dbReference>
<comment type="caution">
    <text evidence="10">The sequence shown here is derived from an EMBL/GenBank/DDBJ whole genome shotgun (WGS) entry which is preliminary data.</text>
</comment>
<keyword evidence="7" id="KW-0067">ATP-binding</keyword>
<dbReference type="Proteomes" id="UP000317722">
    <property type="component" value="Unassembled WGS sequence"/>
</dbReference>
<dbReference type="AlphaFoldDB" id="A0A502D2Z1"/>
<dbReference type="SUPFAM" id="SSF55785">
    <property type="entry name" value="PYP-like sensor domain (PAS domain)"/>
    <property type="match status" value="1"/>
</dbReference>
<keyword evidence="11" id="KW-1185">Reference proteome</keyword>
<dbReference type="InterPro" id="IPR005467">
    <property type="entry name" value="His_kinase_dom"/>
</dbReference>
<evidence type="ECO:0000256" key="6">
    <source>
        <dbReference type="ARBA" id="ARBA00022777"/>
    </source>
</evidence>
<sequence length="497" mass="53772">MPTLNEVLQSATDLAPAEVEWLQLLVGDWQLISDLSFADLVLWVPGGIEGWLAVAHVRPTTGQMVFFEDVVGRRTHRGRQSLLDQAYLDQRIVREKDPIFRDDMPVREEAIPVVRGGRALAVITRHTNLAAMRTPSRLELTYQALADALARMIAAGEFPNLSAPTGQRRGAPRVGDGVIRLDVNGIVSYASPNALSAVHRLGHVGDVIGELLARVVADLLRDESPVDESLAVVVTGRAPWRTEVTSRGASVSMRAIPLTEGGNRVGALLLLRDVSELRRRELELLTKDATIREIHHRVKNNLQTVAALLRLQARRLPEGEAGRVALEEAVRRVGVIALVHETLSAGFDETVDFDDVAVRGLQAITEVAKVEHPIASGITGSFGTLRAEDATALAMVMSELVQNAVEHGLAETGGGTVAVDAQRSTDDRGDELLTVTITDDGAGLPSDFRPGGSGLGTQIVQSLIQDLRGRITWEAAKPHGTRVRFIARLRPLGRESA</sequence>
<evidence type="ECO:0000256" key="4">
    <source>
        <dbReference type="ARBA" id="ARBA00022679"/>
    </source>
</evidence>
<dbReference type="GO" id="GO:0005524">
    <property type="term" value="F:ATP binding"/>
    <property type="evidence" value="ECO:0007669"/>
    <property type="project" value="UniProtKB-KW"/>
</dbReference>
<dbReference type="OrthoDB" id="9767435at2"/>
<reference evidence="10 11" key="1">
    <citation type="journal article" date="2019" name="Environ. Microbiol.">
        <title>Species interactions and distinct microbial communities in high Arctic permafrost affected cryosols are associated with the CH4 and CO2 gas fluxes.</title>
        <authorList>
            <person name="Altshuler I."/>
            <person name="Hamel J."/>
            <person name="Turney S."/>
            <person name="Magnuson E."/>
            <person name="Levesque R."/>
            <person name="Greer C."/>
            <person name="Whyte L.G."/>
        </authorList>
    </citation>
    <scope>NUCLEOTIDE SEQUENCE [LARGE SCALE GENOMIC DNA]</scope>
    <source>
        <strain evidence="10 11">S9.3A</strain>
    </source>
</reference>
<accession>A0A502D2Z1</accession>
<dbReference type="InterPro" id="IPR004358">
    <property type="entry name" value="Sig_transdc_His_kin-like_C"/>
</dbReference>
<feature type="domain" description="Histidine kinase" evidence="9">
    <location>
        <begin position="389"/>
        <end position="491"/>
    </location>
</feature>
<dbReference type="Pfam" id="PF08448">
    <property type="entry name" value="PAS_4"/>
    <property type="match status" value="1"/>
</dbReference>
<dbReference type="InterPro" id="IPR011495">
    <property type="entry name" value="Sig_transdc_His_kin_sub2_dim/P"/>
</dbReference>
<dbReference type="InterPro" id="IPR003594">
    <property type="entry name" value="HATPase_dom"/>
</dbReference>
<evidence type="ECO:0000256" key="1">
    <source>
        <dbReference type="ARBA" id="ARBA00000085"/>
    </source>
</evidence>
<dbReference type="InterPro" id="IPR036890">
    <property type="entry name" value="HATPase_C_sf"/>
</dbReference>
<keyword evidence="5" id="KW-0547">Nucleotide-binding</keyword>
<dbReference type="Pfam" id="PF12282">
    <property type="entry name" value="GAF_PdtaS"/>
    <property type="match status" value="1"/>
</dbReference>
<dbReference type="Gene3D" id="3.30.450.280">
    <property type="entry name" value="GAF domain"/>
    <property type="match status" value="1"/>
</dbReference>
<evidence type="ECO:0000256" key="8">
    <source>
        <dbReference type="ARBA" id="ARBA00023012"/>
    </source>
</evidence>
<dbReference type="RefSeq" id="WP_140736929.1">
    <property type="nucleotide sequence ID" value="NZ_RCZM01000001.1"/>
</dbReference>
<dbReference type="InterPro" id="IPR022066">
    <property type="entry name" value="PdtaS_GAF"/>
</dbReference>
<evidence type="ECO:0000256" key="7">
    <source>
        <dbReference type="ARBA" id="ARBA00022840"/>
    </source>
</evidence>
<dbReference type="InterPro" id="IPR038424">
    <property type="entry name" value="H_kinase_PdtaS_GAF_sf"/>
</dbReference>
<dbReference type="InterPro" id="IPR035965">
    <property type="entry name" value="PAS-like_dom_sf"/>
</dbReference>
<dbReference type="EMBL" id="RCZM01000001">
    <property type="protein sequence ID" value="TPG19284.1"/>
    <property type="molecule type" value="Genomic_DNA"/>
</dbReference>
<dbReference type="PRINTS" id="PR00344">
    <property type="entry name" value="BCTRLSENSOR"/>
</dbReference>
<dbReference type="SMART" id="SM00387">
    <property type="entry name" value="HATPase_c"/>
    <property type="match status" value="1"/>
</dbReference>
<comment type="catalytic activity">
    <reaction evidence="1">
        <text>ATP + protein L-histidine = ADP + protein N-phospho-L-histidine.</text>
        <dbReference type="EC" id="2.7.13.3"/>
    </reaction>
</comment>
<dbReference type="EC" id="2.7.13.3" evidence="2"/>
<protein>
    <recommendedName>
        <fullName evidence="2">histidine kinase</fullName>
        <ecNumber evidence="2">2.7.13.3</ecNumber>
    </recommendedName>
</protein>
<keyword evidence="4" id="KW-0808">Transferase</keyword>
<organism evidence="10 11">
    <name type="scientific">Pedococcus bigeumensis</name>
    <dbReference type="NCBI Taxonomy" id="433644"/>
    <lineage>
        <taxon>Bacteria</taxon>
        <taxon>Bacillati</taxon>
        <taxon>Actinomycetota</taxon>
        <taxon>Actinomycetes</taxon>
        <taxon>Micrococcales</taxon>
        <taxon>Intrasporangiaceae</taxon>
        <taxon>Pedococcus</taxon>
    </lineage>
</organism>
<keyword evidence="3" id="KW-0597">Phosphoprotein</keyword>
<evidence type="ECO:0000256" key="5">
    <source>
        <dbReference type="ARBA" id="ARBA00022741"/>
    </source>
</evidence>
<evidence type="ECO:0000256" key="3">
    <source>
        <dbReference type="ARBA" id="ARBA00022553"/>
    </source>
</evidence>
<evidence type="ECO:0000313" key="10">
    <source>
        <dbReference type="EMBL" id="TPG19284.1"/>
    </source>
</evidence>
<dbReference type="PROSITE" id="PS50109">
    <property type="entry name" value="HIS_KIN"/>
    <property type="match status" value="1"/>
</dbReference>
<evidence type="ECO:0000259" key="9">
    <source>
        <dbReference type="PROSITE" id="PS50109"/>
    </source>
</evidence>
<dbReference type="Gene3D" id="3.30.565.10">
    <property type="entry name" value="Histidine kinase-like ATPase, C-terminal domain"/>
    <property type="match status" value="1"/>
</dbReference>
<name>A0A502D2Z1_9MICO</name>
<dbReference type="Pfam" id="PF02518">
    <property type="entry name" value="HATPase_c"/>
    <property type="match status" value="1"/>
</dbReference>
<dbReference type="Gene3D" id="3.30.450.20">
    <property type="entry name" value="PAS domain"/>
    <property type="match status" value="1"/>
</dbReference>
<keyword evidence="8" id="KW-0902">Two-component regulatory system</keyword>
<proteinExistence type="predicted"/>
<dbReference type="GO" id="GO:0004673">
    <property type="term" value="F:protein histidine kinase activity"/>
    <property type="evidence" value="ECO:0007669"/>
    <property type="project" value="UniProtKB-EC"/>
</dbReference>
<dbReference type="SUPFAM" id="SSF55874">
    <property type="entry name" value="ATPase domain of HSP90 chaperone/DNA topoisomerase II/histidine kinase"/>
    <property type="match status" value="1"/>
</dbReference>
<dbReference type="InterPro" id="IPR013656">
    <property type="entry name" value="PAS_4"/>
</dbReference>